<evidence type="ECO:0000313" key="3">
    <source>
        <dbReference type="Proteomes" id="UP000253941"/>
    </source>
</evidence>
<reference evidence="2 3" key="1">
    <citation type="submission" date="2018-07" db="EMBL/GenBank/DDBJ databases">
        <title>Venubactetium sediminum gen. nov., sp. nov., isolated from a marine solar saltern.</title>
        <authorList>
            <person name="Wang S."/>
        </authorList>
    </citation>
    <scope>NUCLEOTIDE SEQUENCE [LARGE SCALE GENOMIC DNA]</scope>
    <source>
        <strain evidence="2 3">WD2A32</strain>
    </source>
</reference>
<proteinExistence type="predicted"/>
<evidence type="ECO:0000256" key="1">
    <source>
        <dbReference type="SAM" id="MobiDB-lite"/>
    </source>
</evidence>
<organism evidence="2 3">
    <name type="scientific">Ferruginivarius sediminum</name>
    <dbReference type="NCBI Taxonomy" id="2661937"/>
    <lineage>
        <taxon>Bacteria</taxon>
        <taxon>Pseudomonadati</taxon>
        <taxon>Pseudomonadota</taxon>
        <taxon>Alphaproteobacteria</taxon>
        <taxon>Rhodospirillales</taxon>
        <taxon>Rhodospirillaceae</taxon>
        <taxon>Ferruginivarius</taxon>
    </lineage>
</organism>
<protein>
    <submittedName>
        <fullName evidence="2">Uncharacterized protein</fullName>
    </submittedName>
</protein>
<comment type="caution">
    <text evidence="2">The sequence shown here is derived from an EMBL/GenBank/DDBJ whole genome shotgun (WGS) entry which is preliminary data.</text>
</comment>
<name>A0A369TBD3_9PROT</name>
<accession>A0A369TBD3</accession>
<dbReference type="RefSeq" id="WP_114581208.1">
    <property type="nucleotide sequence ID" value="NZ_QPMH01000004.1"/>
</dbReference>
<keyword evidence="3" id="KW-1185">Reference proteome</keyword>
<dbReference type="EMBL" id="QPMH01000004">
    <property type="protein sequence ID" value="RDD62633.1"/>
    <property type="molecule type" value="Genomic_DNA"/>
</dbReference>
<dbReference type="AlphaFoldDB" id="A0A369TBD3"/>
<gene>
    <name evidence="2" type="ORF">DRB17_05585</name>
</gene>
<dbReference type="Proteomes" id="UP000253941">
    <property type="component" value="Unassembled WGS sequence"/>
</dbReference>
<feature type="region of interest" description="Disordered" evidence="1">
    <location>
        <begin position="62"/>
        <end position="87"/>
    </location>
</feature>
<sequence length="143" mass="16354">MPGVDAWDIILADLRRGDGSFSLEGFYSFMRTMESRAAYAQRHGHDSVTVPADAFKALVEIAQGERRKPRGKPPDRPFKRVSQQMGNPLIPAADDVERLKHIWRTRYGKHKNIHEAALEKAAARWGVDPDKLDNFCRRQKSRI</sequence>
<evidence type="ECO:0000313" key="2">
    <source>
        <dbReference type="EMBL" id="RDD62633.1"/>
    </source>
</evidence>